<name>A0A0F8X0P8_9ZZZZ</name>
<evidence type="ECO:0000313" key="2">
    <source>
        <dbReference type="EMBL" id="KKK54370.1"/>
    </source>
</evidence>
<dbReference type="AlphaFoldDB" id="A0A0F8X0P8"/>
<accession>A0A0F8X0P8</accession>
<feature type="compositionally biased region" description="Basic and acidic residues" evidence="1">
    <location>
        <begin position="289"/>
        <end position="300"/>
    </location>
</feature>
<gene>
    <name evidence="2" type="ORF">LCGC14_3085430</name>
</gene>
<protein>
    <submittedName>
        <fullName evidence="2">Uncharacterized protein</fullName>
    </submittedName>
</protein>
<comment type="caution">
    <text evidence="2">The sequence shown here is derived from an EMBL/GenBank/DDBJ whole genome shotgun (WGS) entry which is preliminary data.</text>
</comment>
<feature type="non-terminal residue" evidence="2">
    <location>
        <position position="348"/>
    </location>
</feature>
<dbReference type="EMBL" id="LAZR01066029">
    <property type="protein sequence ID" value="KKK54370.1"/>
    <property type="molecule type" value="Genomic_DNA"/>
</dbReference>
<organism evidence="2">
    <name type="scientific">marine sediment metagenome</name>
    <dbReference type="NCBI Taxonomy" id="412755"/>
    <lineage>
        <taxon>unclassified sequences</taxon>
        <taxon>metagenomes</taxon>
        <taxon>ecological metagenomes</taxon>
    </lineage>
</organism>
<reference evidence="2" key="1">
    <citation type="journal article" date="2015" name="Nature">
        <title>Complex archaea that bridge the gap between prokaryotes and eukaryotes.</title>
        <authorList>
            <person name="Spang A."/>
            <person name="Saw J.H."/>
            <person name="Jorgensen S.L."/>
            <person name="Zaremba-Niedzwiedzka K."/>
            <person name="Martijn J."/>
            <person name="Lind A.E."/>
            <person name="van Eijk R."/>
            <person name="Schleper C."/>
            <person name="Guy L."/>
            <person name="Ettema T.J."/>
        </authorList>
    </citation>
    <scope>NUCLEOTIDE SEQUENCE</scope>
</reference>
<sequence>LQQWVEDPKHDMAVWLPNKKGEGMDADGLGLPDSEGTGPSTNSIYTQLPDGTYITIPIPLEVTSLVDPKYTNFIGVPIATNIRLGNLAATTGVSELHGQVPGKVTYLLIPAQDNLHNTLVTDFLYSLLDRQYVNEAFALLGTLQNTGLPENEIIDTFNNAIEESIITDPDWDQLVSFSQNEALTALASDKVYSKLPKFREFVQELNTNINYQNDEKLGAGTLQKIFQLLTITTSQNIDPSIVEDLVKAYKAISAEFYPAWVEDDLLKLIDRMTDEQLIKSSQELLDKYPAVDKDYDEQGQRKGPRGYEEEEQYPEDFIPLGGSETELSQEFVQYARELESALESLPAT</sequence>
<proteinExistence type="predicted"/>
<feature type="non-terminal residue" evidence="2">
    <location>
        <position position="1"/>
    </location>
</feature>
<evidence type="ECO:0000256" key="1">
    <source>
        <dbReference type="SAM" id="MobiDB-lite"/>
    </source>
</evidence>
<feature type="region of interest" description="Disordered" evidence="1">
    <location>
        <begin position="18"/>
        <end position="39"/>
    </location>
</feature>
<feature type="region of interest" description="Disordered" evidence="1">
    <location>
        <begin position="289"/>
        <end position="321"/>
    </location>
</feature>